<dbReference type="PANTHER" id="PTHR46086:SF4">
    <property type="entry name" value="ALPHA_BETA-HYDROLASES SUPERFAMILY PROTEIN"/>
    <property type="match status" value="1"/>
</dbReference>
<dbReference type="InterPro" id="IPR002921">
    <property type="entry name" value="Fungal_lipase-type"/>
</dbReference>
<dbReference type="EMBL" id="JAUHHV010000001">
    <property type="protein sequence ID" value="KAK1436590.1"/>
    <property type="molecule type" value="Genomic_DNA"/>
</dbReference>
<dbReference type="InterPro" id="IPR029058">
    <property type="entry name" value="AB_hydrolase_fold"/>
</dbReference>
<dbReference type="CDD" id="cd00519">
    <property type="entry name" value="Lipase_3"/>
    <property type="match status" value="1"/>
</dbReference>
<comment type="caution">
    <text evidence="3">The sequence shown here is derived from an EMBL/GenBank/DDBJ whole genome shotgun (WGS) entry which is preliminary data.</text>
</comment>
<accession>A0AAD8P2C0</accession>
<keyword evidence="1" id="KW-0378">Hydrolase</keyword>
<proteinExistence type="predicted"/>
<feature type="domain" description="Fungal lipase-type" evidence="2">
    <location>
        <begin position="208"/>
        <end position="376"/>
    </location>
</feature>
<dbReference type="PANTHER" id="PTHR46086">
    <property type="entry name" value="ALPHA/BETA-HYDROLASES SUPERFAMILY PROTEIN"/>
    <property type="match status" value="1"/>
</dbReference>
<evidence type="ECO:0000313" key="3">
    <source>
        <dbReference type="EMBL" id="KAK1436590.1"/>
    </source>
</evidence>
<dbReference type="AlphaFoldDB" id="A0AAD8P2C0"/>
<organism evidence="3 4">
    <name type="scientific">Tagetes erecta</name>
    <name type="common">African marigold</name>
    <dbReference type="NCBI Taxonomy" id="13708"/>
    <lineage>
        <taxon>Eukaryota</taxon>
        <taxon>Viridiplantae</taxon>
        <taxon>Streptophyta</taxon>
        <taxon>Embryophyta</taxon>
        <taxon>Tracheophyta</taxon>
        <taxon>Spermatophyta</taxon>
        <taxon>Magnoliopsida</taxon>
        <taxon>eudicotyledons</taxon>
        <taxon>Gunneridae</taxon>
        <taxon>Pentapetalae</taxon>
        <taxon>asterids</taxon>
        <taxon>campanulids</taxon>
        <taxon>Asterales</taxon>
        <taxon>Asteraceae</taxon>
        <taxon>Asteroideae</taxon>
        <taxon>Heliantheae alliance</taxon>
        <taxon>Tageteae</taxon>
        <taxon>Tagetes</taxon>
    </lineage>
</organism>
<dbReference type="GO" id="GO:0004806">
    <property type="term" value="F:triacylglycerol lipase activity"/>
    <property type="evidence" value="ECO:0007669"/>
    <property type="project" value="InterPro"/>
</dbReference>
<gene>
    <name evidence="3" type="ORF">QVD17_02372</name>
</gene>
<dbReference type="Pfam" id="PF01764">
    <property type="entry name" value="Lipase_3"/>
    <property type="match status" value="1"/>
</dbReference>
<reference evidence="3" key="1">
    <citation type="journal article" date="2023" name="bioRxiv">
        <title>Improved chromosome-level genome assembly for marigold (Tagetes erecta).</title>
        <authorList>
            <person name="Jiang F."/>
            <person name="Yuan L."/>
            <person name="Wang S."/>
            <person name="Wang H."/>
            <person name="Xu D."/>
            <person name="Wang A."/>
            <person name="Fan W."/>
        </authorList>
    </citation>
    <scope>NUCLEOTIDE SEQUENCE</scope>
    <source>
        <strain evidence="3">WSJ</strain>
        <tissue evidence="3">Leaf</tissue>
    </source>
</reference>
<name>A0AAD8P2C0_TARER</name>
<dbReference type="Gene3D" id="3.40.50.1820">
    <property type="entry name" value="alpha/beta hydrolase"/>
    <property type="match status" value="1"/>
</dbReference>
<dbReference type="Proteomes" id="UP001229421">
    <property type="component" value="Unassembled WGS sequence"/>
</dbReference>
<dbReference type="InterPro" id="IPR044819">
    <property type="entry name" value="OBL-like"/>
</dbReference>
<sequence>MTTADEFCESYLVIDAKEASLYDIASILICSTTYLNTKNFYKQRSQDHVDRSTSQNICTRFIIFASMLVQKLLIWSEKPMSLIGFLIELWLNLLSSNGGVFGLVINYIKGKVVKPDESPEKFMSIIGELDQRLKLDSSIRKGDGRYNRSLSMIASKLCYENEDFVKAAIQDQLKMEFIGFYRCWNDYQDEITTYATMFQDTLDPNLIVVAFRGTSPFSAKDWITDVDISWYELKDLNATSKTIGRIHGGFMKALGLQKIKGWPKDLEPSPNATDEHPFAYYTIREKLKEILEKNTNAKFILTGHSLGGALAILFVGVLGLHEETWLLRRLEGVYTFGQPRVGDVSFGMYMMKIIKNHDVRYFRYVYGNDMVPRLPYDGRSQFFKHFGPSLFFDSFYNGKVMEEEPNKNYFSIVWVIPKYMTALWEIIRSFILPYWKGTEYKESHVEKMFRMVGLIIPGLAAHGPKDYIDVTRLGPEIIPTITKMNKLAEKITRE</sequence>
<evidence type="ECO:0000313" key="4">
    <source>
        <dbReference type="Proteomes" id="UP001229421"/>
    </source>
</evidence>
<evidence type="ECO:0000259" key="2">
    <source>
        <dbReference type="Pfam" id="PF01764"/>
    </source>
</evidence>
<dbReference type="SUPFAM" id="SSF53474">
    <property type="entry name" value="alpha/beta-Hydrolases"/>
    <property type="match status" value="1"/>
</dbReference>
<protein>
    <recommendedName>
        <fullName evidence="2">Fungal lipase-type domain-containing protein</fullName>
    </recommendedName>
</protein>
<evidence type="ECO:0000256" key="1">
    <source>
        <dbReference type="ARBA" id="ARBA00022801"/>
    </source>
</evidence>
<dbReference type="GO" id="GO:0006629">
    <property type="term" value="P:lipid metabolic process"/>
    <property type="evidence" value="ECO:0007669"/>
    <property type="project" value="InterPro"/>
</dbReference>
<keyword evidence="4" id="KW-1185">Reference proteome</keyword>